<dbReference type="EMBL" id="JAATIQ010000014">
    <property type="protein sequence ID" value="KAF4400853.1"/>
    <property type="molecule type" value="Genomic_DNA"/>
</dbReference>
<evidence type="ECO:0000313" key="1">
    <source>
        <dbReference type="EMBL" id="KAF4400853.1"/>
    </source>
</evidence>
<reference evidence="1 2" key="1">
    <citation type="journal article" date="2020" name="bioRxiv">
        <title>Sequence and annotation of 42 cannabis genomes reveals extensive copy number variation in cannabinoid synthesis and pathogen resistance genes.</title>
        <authorList>
            <person name="Mckernan K.J."/>
            <person name="Helbert Y."/>
            <person name="Kane L.T."/>
            <person name="Ebling H."/>
            <person name="Zhang L."/>
            <person name="Liu B."/>
            <person name="Eaton Z."/>
            <person name="Mclaughlin S."/>
            <person name="Kingan S."/>
            <person name="Baybayan P."/>
            <person name="Concepcion G."/>
            <person name="Jordan M."/>
            <person name="Riva A."/>
            <person name="Barbazuk W."/>
            <person name="Harkins T."/>
        </authorList>
    </citation>
    <scope>NUCLEOTIDE SEQUENCE [LARGE SCALE GENOMIC DNA]</scope>
    <source>
        <strain evidence="2">cv. Jamaican Lion 4</strain>
        <tissue evidence="1">Leaf</tissue>
    </source>
</reference>
<dbReference type="AlphaFoldDB" id="A0A7J6I028"/>
<keyword evidence="2" id="KW-1185">Reference proteome</keyword>
<dbReference type="PANTHER" id="PTHR31366:SF2">
    <property type="entry name" value="UPF0739 PROTEIN C1ORF74"/>
    <property type="match status" value="1"/>
</dbReference>
<evidence type="ECO:0000313" key="2">
    <source>
        <dbReference type="Proteomes" id="UP000583929"/>
    </source>
</evidence>
<dbReference type="Pfam" id="PF14953">
    <property type="entry name" value="DUF4504"/>
    <property type="match status" value="1"/>
</dbReference>
<sequence>MASAIPFPSRELAGLADRSWLLGYPVVYALGKEHISEIIRNLSTKSLHLFKISVCRIVSNLAILRIVSRDNNKVRILQAYIPK</sequence>
<proteinExistence type="predicted"/>
<accession>A0A7J6I028</accession>
<name>A0A7J6I028_CANSA</name>
<protein>
    <submittedName>
        <fullName evidence="1">Uncharacterized protein</fullName>
    </submittedName>
</protein>
<comment type="caution">
    <text evidence="1">The sequence shown here is derived from an EMBL/GenBank/DDBJ whole genome shotgun (WGS) entry which is preliminary data.</text>
</comment>
<dbReference type="InterPro" id="IPR027850">
    <property type="entry name" value="DUF4504"/>
</dbReference>
<dbReference type="Proteomes" id="UP000583929">
    <property type="component" value="Unassembled WGS sequence"/>
</dbReference>
<organism evidence="1 2">
    <name type="scientific">Cannabis sativa</name>
    <name type="common">Hemp</name>
    <name type="synonym">Marijuana</name>
    <dbReference type="NCBI Taxonomy" id="3483"/>
    <lineage>
        <taxon>Eukaryota</taxon>
        <taxon>Viridiplantae</taxon>
        <taxon>Streptophyta</taxon>
        <taxon>Embryophyta</taxon>
        <taxon>Tracheophyta</taxon>
        <taxon>Spermatophyta</taxon>
        <taxon>Magnoliopsida</taxon>
        <taxon>eudicotyledons</taxon>
        <taxon>Gunneridae</taxon>
        <taxon>Pentapetalae</taxon>
        <taxon>rosids</taxon>
        <taxon>fabids</taxon>
        <taxon>Rosales</taxon>
        <taxon>Cannabaceae</taxon>
        <taxon>Cannabis</taxon>
    </lineage>
</organism>
<gene>
    <name evidence="1" type="ORF">G4B88_004396</name>
</gene>
<dbReference type="PANTHER" id="PTHR31366">
    <property type="entry name" value="UPF0739 PROTEIN C1ORF74"/>
    <property type="match status" value="1"/>
</dbReference>